<dbReference type="Proteomes" id="UP001347796">
    <property type="component" value="Unassembled WGS sequence"/>
</dbReference>
<dbReference type="InterPro" id="IPR001584">
    <property type="entry name" value="Integrase_cat-core"/>
</dbReference>
<dbReference type="Gene3D" id="1.10.340.70">
    <property type="match status" value="1"/>
</dbReference>
<evidence type="ECO:0000259" key="1">
    <source>
        <dbReference type="PROSITE" id="PS50994"/>
    </source>
</evidence>
<feature type="domain" description="Integrase catalytic" evidence="1">
    <location>
        <begin position="60"/>
        <end position="249"/>
    </location>
</feature>
<dbReference type="SUPFAM" id="SSF53098">
    <property type="entry name" value="Ribonuclease H-like"/>
    <property type="match status" value="1"/>
</dbReference>
<dbReference type="GO" id="GO:0015074">
    <property type="term" value="P:DNA integration"/>
    <property type="evidence" value="ECO:0007669"/>
    <property type="project" value="InterPro"/>
</dbReference>
<dbReference type="PROSITE" id="PS50994">
    <property type="entry name" value="INTEGRASE"/>
    <property type="match status" value="1"/>
</dbReference>
<dbReference type="InterPro" id="IPR041588">
    <property type="entry name" value="Integrase_H2C2"/>
</dbReference>
<dbReference type="Pfam" id="PF18701">
    <property type="entry name" value="DUF5641"/>
    <property type="match status" value="1"/>
</dbReference>
<evidence type="ECO:0000313" key="2">
    <source>
        <dbReference type="EMBL" id="KAK6191002.1"/>
    </source>
</evidence>
<organism evidence="2 3">
    <name type="scientific">Patella caerulea</name>
    <name type="common">Rayed Mediterranean limpet</name>
    <dbReference type="NCBI Taxonomy" id="87958"/>
    <lineage>
        <taxon>Eukaryota</taxon>
        <taxon>Metazoa</taxon>
        <taxon>Spiralia</taxon>
        <taxon>Lophotrochozoa</taxon>
        <taxon>Mollusca</taxon>
        <taxon>Gastropoda</taxon>
        <taxon>Patellogastropoda</taxon>
        <taxon>Patelloidea</taxon>
        <taxon>Patellidae</taxon>
        <taxon>Patella</taxon>
    </lineage>
</organism>
<proteinExistence type="predicted"/>
<name>A0AAN8K6S3_PATCE</name>
<dbReference type="InterPro" id="IPR036397">
    <property type="entry name" value="RNaseH_sf"/>
</dbReference>
<dbReference type="PANTHER" id="PTHR47331:SF2">
    <property type="match status" value="1"/>
</dbReference>
<dbReference type="GO" id="GO:0003676">
    <property type="term" value="F:nucleic acid binding"/>
    <property type="evidence" value="ECO:0007669"/>
    <property type="project" value="InterPro"/>
</dbReference>
<accession>A0AAN8K6S3</accession>
<dbReference type="Gene3D" id="3.30.420.10">
    <property type="entry name" value="Ribonuclease H-like superfamily/Ribonuclease H"/>
    <property type="match status" value="1"/>
</dbReference>
<sequence length="384" mass="43211">MTKAHRSGHLGRNATLAKFRQNFWVPHGDKLAKSVKNKCQLCRLREPMLLKQQLPESRLKPSLPFNTVMLDLSGPYLVRGEVQKRTSGKAYGVIFTDLWMRAVQIEAMYSYGTDSFLLALSRFSSIRGWPELIYSDPGTQLIGAENELKNAWVKINKDSCVRKSAENGLKWIFGPANSPWHQGAVEALVKSAKRAIDFAVHNQRLTVPEFLTVCTEIANLLNERPVGATTSEDNEISAFTPNSLLLGRATAKHPGGWQPQSSILSRYQLVQKITDNFWKKWIELYAPSLVNQQKWLTSNRNLQPGDVVLIADRNTLRSEYRLGLVKDVFPSADGKVRKVSLSYKNYKIGDKSCDYSGAKDTVITRSVQSLALLVPIDFKPKDSE</sequence>
<dbReference type="InterPro" id="IPR012337">
    <property type="entry name" value="RNaseH-like_sf"/>
</dbReference>
<keyword evidence="3" id="KW-1185">Reference proteome</keyword>
<dbReference type="Pfam" id="PF17921">
    <property type="entry name" value="Integrase_H2C2"/>
    <property type="match status" value="1"/>
</dbReference>
<comment type="caution">
    <text evidence="2">The sequence shown here is derived from an EMBL/GenBank/DDBJ whole genome shotgun (WGS) entry which is preliminary data.</text>
</comment>
<dbReference type="InterPro" id="IPR040676">
    <property type="entry name" value="DUF5641"/>
</dbReference>
<dbReference type="AlphaFoldDB" id="A0AAN8K6S3"/>
<dbReference type="PANTHER" id="PTHR47331">
    <property type="entry name" value="PHD-TYPE DOMAIN-CONTAINING PROTEIN"/>
    <property type="match status" value="1"/>
</dbReference>
<protein>
    <recommendedName>
        <fullName evidence="1">Integrase catalytic domain-containing protein</fullName>
    </recommendedName>
</protein>
<evidence type="ECO:0000313" key="3">
    <source>
        <dbReference type="Proteomes" id="UP001347796"/>
    </source>
</evidence>
<dbReference type="EMBL" id="JAZGQO010000002">
    <property type="protein sequence ID" value="KAK6191002.1"/>
    <property type="molecule type" value="Genomic_DNA"/>
</dbReference>
<gene>
    <name evidence="2" type="ORF">SNE40_002752</name>
</gene>
<reference evidence="2 3" key="1">
    <citation type="submission" date="2024-01" db="EMBL/GenBank/DDBJ databases">
        <title>The genome of the rayed Mediterranean limpet Patella caerulea (Linnaeus, 1758).</title>
        <authorList>
            <person name="Anh-Thu Weber A."/>
            <person name="Halstead-Nussloch G."/>
        </authorList>
    </citation>
    <scope>NUCLEOTIDE SEQUENCE [LARGE SCALE GENOMIC DNA]</scope>
    <source>
        <strain evidence="2">AATW-2023a</strain>
        <tissue evidence="2">Whole specimen</tissue>
    </source>
</reference>